<comment type="caution">
    <text evidence="7">The sequence shown here is derived from an EMBL/GenBank/DDBJ whole genome shotgun (WGS) entry which is preliminary data.</text>
</comment>
<reference evidence="7 8" key="1">
    <citation type="journal article" date="2023" name="G3 (Bethesda)">
        <title>A haplotype-resolved chromosome-scale genome for Quercus rubra L. provides insights into the genetics of adaptive traits for red oak species.</title>
        <authorList>
            <person name="Kapoor B."/>
            <person name="Jenkins J."/>
            <person name="Schmutz J."/>
            <person name="Zhebentyayeva T."/>
            <person name="Kuelheim C."/>
            <person name="Coggeshall M."/>
            <person name="Heim C."/>
            <person name="Lasky J.R."/>
            <person name="Leites L."/>
            <person name="Islam-Faridi N."/>
            <person name="Romero-Severson J."/>
            <person name="DeLeo V.L."/>
            <person name="Lucas S.M."/>
            <person name="Lazic D."/>
            <person name="Gailing O."/>
            <person name="Carlson J."/>
            <person name="Staton M."/>
        </authorList>
    </citation>
    <scope>NUCLEOTIDE SEQUENCE [LARGE SCALE GENOMIC DNA]</scope>
    <source>
        <strain evidence="7">Pseudo-F2</strain>
    </source>
</reference>
<dbReference type="SMART" id="SM00353">
    <property type="entry name" value="HLH"/>
    <property type="match status" value="1"/>
</dbReference>
<dbReference type="CDD" id="cd18914">
    <property type="entry name" value="bHLH_AtORG2_like"/>
    <property type="match status" value="1"/>
</dbReference>
<dbReference type="InterPro" id="IPR015660">
    <property type="entry name" value="MASH1/Ascl1a-like"/>
</dbReference>
<evidence type="ECO:0000313" key="8">
    <source>
        <dbReference type="Proteomes" id="UP001324115"/>
    </source>
</evidence>
<dbReference type="InterPro" id="IPR011598">
    <property type="entry name" value="bHLH_dom"/>
</dbReference>
<evidence type="ECO:0000256" key="1">
    <source>
        <dbReference type="ARBA" id="ARBA00004123"/>
    </source>
</evidence>
<dbReference type="AlphaFoldDB" id="A0AAN7IK97"/>
<dbReference type="InterPro" id="IPR036638">
    <property type="entry name" value="HLH_DNA-bd_sf"/>
</dbReference>
<keyword evidence="4" id="KW-0804">Transcription</keyword>
<keyword evidence="2" id="KW-0805">Transcription regulation</keyword>
<dbReference type="Pfam" id="PF00010">
    <property type="entry name" value="HLH"/>
    <property type="match status" value="1"/>
</dbReference>
<accession>A0AAN7IK97</accession>
<dbReference type="EMBL" id="JAXUIC010000008">
    <property type="protein sequence ID" value="KAK4576501.1"/>
    <property type="molecule type" value="Genomic_DNA"/>
</dbReference>
<dbReference type="PANTHER" id="PTHR13935">
    <property type="entry name" value="ACHAETE-SCUTE TRANSCRIPTION FACTOR-RELATED"/>
    <property type="match status" value="1"/>
</dbReference>
<dbReference type="Gene3D" id="4.10.280.10">
    <property type="entry name" value="Helix-loop-helix DNA-binding domain"/>
    <property type="match status" value="1"/>
</dbReference>
<organism evidence="7 8">
    <name type="scientific">Quercus rubra</name>
    <name type="common">Northern red oak</name>
    <name type="synonym">Quercus borealis</name>
    <dbReference type="NCBI Taxonomy" id="3512"/>
    <lineage>
        <taxon>Eukaryota</taxon>
        <taxon>Viridiplantae</taxon>
        <taxon>Streptophyta</taxon>
        <taxon>Embryophyta</taxon>
        <taxon>Tracheophyta</taxon>
        <taxon>Spermatophyta</taxon>
        <taxon>Magnoliopsida</taxon>
        <taxon>eudicotyledons</taxon>
        <taxon>Gunneridae</taxon>
        <taxon>Pentapetalae</taxon>
        <taxon>rosids</taxon>
        <taxon>fabids</taxon>
        <taxon>Fagales</taxon>
        <taxon>Fagaceae</taxon>
        <taxon>Quercus</taxon>
    </lineage>
</organism>
<dbReference type="SUPFAM" id="SSF47459">
    <property type="entry name" value="HLH, helix-loop-helix DNA-binding domain"/>
    <property type="match status" value="1"/>
</dbReference>
<dbReference type="GO" id="GO:0090575">
    <property type="term" value="C:RNA polymerase II transcription regulator complex"/>
    <property type="evidence" value="ECO:0007669"/>
    <property type="project" value="TreeGrafter"/>
</dbReference>
<evidence type="ECO:0000256" key="3">
    <source>
        <dbReference type="ARBA" id="ARBA00023125"/>
    </source>
</evidence>
<name>A0AAN7IK97_QUERU</name>
<dbReference type="GO" id="GO:0010106">
    <property type="term" value="P:cellular response to iron ion starvation"/>
    <property type="evidence" value="ECO:0007669"/>
    <property type="project" value="UniProtKB-ARBA"/>
</dbReference>
<protein>
    <recommendedName>
        <fullName evidence="6">BHLH domain-containing protein</fullName>
    </recommendedName>
</protein>
<dbReference type="GO" id="GO:0000981">
    <property type="term" value="F:DNA-binding transcription factor activity, RNA polymerase II-specific"/>
    <property type="evidence" value="ECO:0007669"/>
    <property type="project" value="TreeGrafter"/>
</dbReference>
<sequence length="263" mass="30099">MLSSPSTSFSTIAWPLKNPMSPEHSNYVYRETEASKSFAQDYPPSQPKLEPNCSTISTSIGSSPTMVKKLYHNASERDRRKKINTLYSSLRTLLPPADQVGLLEKLSIPATVSRMVKYIPELQQQVDVLIQKKEELISRICRQGEQIHQENQRQIASRSSLSVVSASWLNDREIMIQISTYKVHKSPLAEILPNLEKDGFLILNASSFESFGGRVFYNLHLQAERTYALKREVLSEKLLSFSEREEEINYENLGSIYFNDDLY</sequence>
<gene>
    <name evidence="7" type="ORF">RGQ29_027170</name>
</gene>
<keyword evidence="8" id="KW-1185">Reference proteome</keyword>
<evidence type="ECO:0000256" key="5">
    <source>
        <dbReference type="ARBA" id="ARBA00023242"/>
    </source>
</evidence>
<dbReference type="PANTHER" id="PTHR13935:SF41">
    <property type="entry name" value="TRANSCRIPTION FACTOR ORG2-RELATED"/>
    <property type="match status" value="1"/>
</dbReference>
<feature type="domain" description="BHLH" evidence="6">
    <location>
        <begin position="67"/>
        <end position="122"/>
    </location>
</feature>
<dbReference type="Proteomes" id="UP001324115">
    <property type="component" value="Unassembled WGS sequence"/>
</dbReference>
<dbReference type="GO" id="GO:0000977">
    <property type="term" value="F:RNA polymerase II transcription regulatory region sequence-specific DNA binding"/>
    <property type="evidence" value="ECO:0007669"/>
    <property type="project" value="TreeGrafter"/>
</dbReference>
<evidence type="ECO:0000256" key="2">
    <source>
        <dbReference type="ARBA" id="ARBA00023015"/>
    </source>
</evidence>
<keyword evidence="5" id="KW-0539">Nucleus</keyword>
<evidence type="ECO:0000313" key="7">
    <source>
        <dbReference type="EMBL" id="KAK4576501.1"/>
    </source>
</evidence>
<dbReference type="GO" id="GO:0046983">
    <property type="term" value="F:protein dimerization activity"/>
    <property type="evidence" value="ECO:0007669"/>
    <property type="project" value="InterPro"/>
</dbReference>
<comment type="subcellular location">
    <subcellularLocation>
        <location evidence="1">Nucleus</location>
    </subcellularLocation>
</comment>
<keyword evidence="3" id="KW-0238">DNA-binding</keyword>
<evidence type="ECO:0000259" key="6">
    <source>
        <dbReference type="PROSITE" id="PS50888"/>
    </source>
</evidence>
<evidence type="ECO:0000256" key="4">
    <source>
        <dbReference type="ARBA" id="ARBA00023163"/>
    </source>
</evidence>
<proteinExistence type="predicted"/>
<dbReference type="PROSITE" id="PS50888">
    <property type="entry name" value="BHLH"/>
    <property type="match status" value="1"/>
</dbReference>
<dbReference type="FunFam" id="4.10.280.10:FF:000074">
    <property type="entry name" value="Transcription factor ORG2"/>
    <property type="match status" value="1"/>
</dbReference>